<evidence type="ECO:0000256" key="2">
    <source>
        <dbReference type="SAM" id="Phobius"/>
    </source>
</evidence>
<name>A0A844ZHL4_9SPHN</name>
<evidence type="ECO:0008006" key="5">
    <source>
        <dbReference type="Google" id="ProtNLM"/>
    </source>
</evidence>
<feature type="compositionally biased region" description="Low complexity" evidence="1">
    <location>
        <begin position="1"/>
        <end position="19"/>
    </location>
</feature>
<comment type="caution">
    <text evidence="3">The sequence shown here is derived from an EMBL/GenBank/DDBJ whole genome shotgun (WGS) entry which is preliminary data.</text>
</comment>
<keyword evidence="2" id="KW-1133">Transmembrane helix</keyword>
<proteinExistence type="predicted"/>
<feature type="region of interest" description="Disordered" evidence="1">
    <location>
        <begin position="167"/>
        <end position="191"/>
    </location>
</feature>
<dbReference type="EMBL" id="WTYW01000001">
    <property type="protein sequence ID" value="MXO85219.1"/>
    <property type="molecule type" value="Genomic_DNA"/>
</dbReference>
<feature type="compositionally biased region" description="Basic residues" evidence="1">
    <location>
        <begin position="173"/>
        <end position="191"/>
    </location>
</feature>
<gene>
    <name evidence="3" type="ORF">GRI38_04170</name>
</gene>
<feature type="region of interest" description="Disordered" evidence="1">
    <location>
        <begin position="1"/>
        <end position="36"/>
    </location>
</feature>
<evidence type="ECO:0000256" key="1">
    <source>
        <dbReference type="SAM" id="MobiDB-lite"/>
    </source>
</evidence>
<keyword evidence="2" id="KW-0812">Transmembrane</keyword>
<dbReference type="AlphaFoldDB" id="A0A844ZHL4"/>
<feature type="transmembrane region" description="Helical" evidence="2">
    <location>
        <begin position="74"/>
        <end position="91"/>
    </location>
</feature>
<keyword evidence="4" id="KW-1185">Reference proteome</keyword>
<organism evidence="3 4">
    <name type="scientific">Parapontixanthobacter aurantiacus</name>
    <dbReference type="NCBI Taxonomy" id="1463599"/>
    <lineage>
        <taxon>Bacteria</taxon>
        <taxon>Pseudomonadati</taxon>
        <taxon>Pseudomonadota</taxon>
        <taxon>Alphaproteobacteria</taxon>
        <taxon>Sphingomonadales</taxon>
        <taxon>Erythrobacteraceae</taxon>
        <taxon>Parapontixanthobacter</taxon>
    </lineage>
</organism>
<dbReference type="OrthoDB" id="7428389at2"/>
<dbReference type="Proteomes" id="UP000433104">
    <property type="component" value="Unassembled WGS sequence"/>
</dbReference>
<reference evidence="3 4" key="1">
    <citation type="submission" date="2019-12" db="EMBL/GenBank/DDBJ databases">
        <title>Genomic-based taxomic classification of the family Erythrobacteraceae.</title>
        <authorList>
            <person name="Xu L."/>
        </authorList>
    </citation>
    <scope>NUCLEOTIDE SEQUENCE [LARGE SCALE GENOMIC DNA]</scope>
    <source>
        <strain evidence="3 4">MCCC 1A09962</strain>
    </source>
</reference>
<accession>A0A844ZHL4</accession>
<evidence type="ECO:0000313" key="4">
    <source>
        <dbReference type="Proteomes" id="UP000433104"/>
    </source>
</evidence>
<dbReference type="RefSeq" id="WP_160681638.1">
    <property type="nucleotide sequence ID" value="NZ_WTYW01000001.1"/>
</dbReference>
<sequence>MNDTTTATPNTTDAAVPANDAQTASSTEMTAEQRRDLLRERIEAGERRNEERSLGDYAKETADNITDFAKEHPIATIAGAIGIGLAIGAMTRPGRRAARRGAAKTGALAALASEAIMAFGANVLDGAEDLARNSGDAIEDFGDHVGDRARTFRRGAAYRAGTLADSANSTKRNLTRKAKRSYRDLRHRAKH</sequence>
<protein>
    <recommendedName>
        <fullName evidence="5">DUF883 domain-containing protein</fullName>
    </recommendedName>
</protein>
<feature type="compositionally biased region" description="Polar residues" evidence="1">
    <location>
        <begin position="20"/>
        <end position="30"/>
    </location>
</feature>
<evidence type="ECO:0000313" key="3">
    <source>
        <dbReference type="EMBL" id="MXO85219.1"/>
    </source>
</evidence>
<keyword evidence="2" id="KW-0472">Membrane</keyword>